<dbReference type="Pfam" id="PF02145">
    <property type="entry name" value="Rap_GAP"/>
    <property type="match status" value="1"/>
</dbReference>
<dbReference type="PANTHER" id="PTHR15711">
    <property type="entry name" value="RAP GTPASE-ACTIVATING PROTEIN"/>
    <property type="match status" value="1"/>
</dbReference>
<feature type="region of interest" description="Disordered" evidence="2">
    <location>
        <begin position="225"/>
        <end position="279"/>
    </location>
</feature>
<gene>
    <name evidence="4" type="ORF">scyTo_0018838</name>
</gene>
<feature type="compositionally biased region" description="Basic and acidic residues" evidence="2">
    <location>
        <begin position="268"/>
        <end position="279"/>
    </location>
</feature>
<dbReference type="OrthoDB" id="2499658at2759"/>
<keyword evidence="5" id="KW-1185">Reference proteome</keyword>
<evidence type="ECO:0000313" key="5">
    <source>
        <dbReference type="Proteomes" id="UP000288216"/>
    </source>
</evidence>
<sequence>MQEWGVGVNGHFSSTGYSFCFRFRGGLDTNCGQTGSESIYTRYQGKEIMFHVSTKLPFTEGDAQQLQRKRHIGNDIVTVIFQDQNTPFCPDMVASNFLHAYIIVQAEQTQFGEQFYKVSVTARDDVPFFGPRLPAPAFFTKGPAFREFLLSKLINAEYSSYRSEKFSALEARTRGALLSILYEELHWKSQAMLGIRSNDVEKVEDGDRGFFEHFKRAIRGRSQSFDTMGAPVRRSAPGGNTGSQSTTDSHTSGGHDPALMDAAKQHCVLRDYDPRKADD</sequence>
<dbReference type="InterPro" id="IPR035974">
    <property type="entry name" value="Rap/Ran-GAP_sf"/>
</dbReference>
<dbReference type="EMBL" id="BFAA01013489">
    <property type="protein sequence ID" value="GCB79914.1"/>
    <property type="molecule type" value="Genomic_DNA"/>
</dbReference>
<evidence type="ECO:0000256" key="1">
    <source>
        <dbReference type="ARBA" id="ARBA00022468"/>
    </source>
</evidence>
<comment type="caution">
    <text evidence="4">The sequence shown here is derived from an EMBL/GenBank/DDBJ whole genome shotgun (WGS) entry which is preliminary data.</text>
</comment>
<dbReference type="PROSITE" id="PS50085">
    <property type="entry name" value="RAPGAP"/>
    <property type="match status" value="1"/>
</dbReference>
<organism evidence="4 5">
    <name type="scientific">Scyliorhinus torazame</name>
    <name type="common">Cloudy catshark</name>
    <name type="synonym">Catulus torazame</name>
    <dbReference type="NCBI Taxonomy" id="75743"/>
    <lineage>
        <taxon>Eukaryota</taxon>
        <taxon>Metazoa</taxon>
        <taxon>Chordata</taxon>
        <taxon>Craniata</taxon>
        <taxon>Vertebrata</taxon>
        <taxon>Chondrichthyes</taxon>
        <taxon>Elasmobranchii</taxon>
        <taxon>Galeomorphii</taxon>
        <taxon>Galeoidea</taxon>
        <taxon>Carcharhiniformes</taxon>
        <taxon>Scyliorhinidae</taxon>
        <taxon>Scyliorhinus</taxon>
    </lineage>
</organism>
<dbReference type="Proteomes" id="UP000288216">
    <property type="component" value="Unassembled WGS sequence"/>
</dbReference>
<dbReference type="InterPro" id="IPR050989">
    <property type="entry name" value="Rap1_Ran_GAP"/>
</dbReference>
<accession>A0A401Q3J6</accession>
<protein>
    <recommendedName>
        <fullName evidence="3">Rap-GAP domain-containing protein</fullName>
    </recommendedName>
</protein>
<dbReference type="AlphaFoldDB" id="A0A401Q3J6"/>
<dbReference type="GO" id="GO:0005096">
    <property type="term" value="F:GTPase activator activity"/>
    <property type="evidence" value="ECO:0007669"/>
    <property type="project" value="UniProtKB-KW"/>
</dbReference>
<feature type="compositionally biased region" description="Polar residues" evidence="2">
    <location>
        <begin position="242"/>
        <end position="252"/>
    </location>
</feature>
<keyword evidence="1" id="KW-0343">GTPase activation</keyword>
<proteinExistence type="predicted"/>
<dbReference type="Gene3D" id="3.40.50.11210">
    <property type="entry name" value="Rap/Ran-GAP"/>
    <property type="match status" value="1"/>
</dbReference>
<feature type="domain" description="Rap-GAP" evidence="3">
    <location>
        <begin position="1"/>
        <end position="181"/>
    </location>
</feature>
<evidence type="ECO:0000313" key="4">
    <source>
        <dbReference type="EMBL" id="GCB79914.1"/>
    </source>
</evidence>
<dbReference type="GO" id="GO:0005737">
    <property type="term" value="C:cytoplasm"/>
    <property type="evidence" value="ECO:0007669"/>
    <property type="project" value="TreeGrafter"/>
</dbReference>
<dbReference type="InterPro" id="IPR000331">
    <property type="entry name" value="Rap/Ran_GAP_dom"/>
</dbReference>
<dbReference type="SUPFAM" id="SSF111347">
    <property type="entry name" value="Rap/Ran-GAP"/>
    <property type="match status" value="1"/>
</dbReference>
<evidence type="ECO:0000259" key="3">
    <source>
        <dbReference type="PROSITE" id="PS50085"/>
    </source>
</evidence>
<reference evidence="4 5" key="1">
    <citation type="journal article" date="2018" name="Nat. Ecol. Evol.">
        <title>Shark genomes provide insights into elasmobranch evolution and the origin of vertebrates.</title>
        <authorList>
            <person name="Hara Y"/>
            <person name="Yamaguchi K"/>
            <person name="Onimaru K"/>
            <person name="Kadota M"/>
            <person name="Koyanagi M"/>
            <person name="Keeley SD"/>
            <person name="Tatsumi K"/>
            <person name="Tanaka K"/>
            <person name="Motone F"/>
            <person name="Kageyama Y"/>
            <person name="Nozu R"/>
            <person name="Adachi N"/>
            <person name="Nishimura O"/>
            <person name="Nakagawa R"/>
            <person name="Tanegashima C"/>
            <person name="Kiyatake I"/>
            <person name="Matsumoto R"/>
            <person name="Murakumo K"/>
            <person name="Nishida K"/>
            <person name="Terakita A"/>
            <person name="Kuratani S"/>
            <person name="Sato K"/>
            <person name="Hyodo S Kuraku.S."/>
        </authorList>
    </citation>
    <scope>NUCLEOTIDE SEQUENCE [LARGE SCALE GENOMIC DNA]</scope>
</reference>
<dbReference type="PANTHER" id="PTHR15711:SF3">
    <property type="entry name" value="RAP1 GTPASE-ACTIVATING PROTEIN 1"/>
    <property type="match status" value="1"/>
</dbReference>
<dbReference type="GO" id="GO:0051056">
    <property type="term" value="P:regulation of small GTPase mediated signal transduction"/>
    <property type="evidence" value="ECO:0007669"/>
    <property type="project" value="InterPro"/>
</dbReference>
<evidence type="ECO:0000256" key="2">
    <source>
        <dbReference type="SAM" id="MobiDB-lite"/>
    </source>
</evidence>
<name>A0A401Q3J6_SCYTO</name>
<dbReference type="STRING" id="75743.A0A401Q3J6"/>